<dbReference type="AlphaFoldDB" id="A0A514BVB0"/>
<proteinExistence type="predicted"/>
<dbReference type="PANTHER" id="PTHR12126:SF11">
    <property type="entry name" value="NADH DEHYDROGENASE [UBIQUINONE] 1 ALPHA SUBCOMPLEX SUBUNIT 9, MITOCHONDRIAL"/>
    <property type="match status" value="1"/>
</dbReference>
<dbReference type="SUPFAM" id="SSF51735">
    <property type="entry name" value="NAD(P)-binding Rossmann-fold domains"/>
    <property type="match status" value="1"/>
</dbReference>
<dbReference type="PANTHER" id="PTHR12126">
    <property type="entry name" value="NADH-UBIQUINONE OXIDOREDUCTASE 39 KDA SUBUNIT-RELATED"/>
    <property type="match status" value="1"/>
</dbReference>
<evidence type="ECO:0000259" key="1">
    <source>
        <dbReference type="Pfam" id="PF13460"/>
    </source>
</evidence>
<dbReference type="Pfam" id="PF13460">
    <property type="entry name" value="NAD_binding_10"/>
    <property type="match status" value="1"/>
</dbReference>
<dbReference type="InterPro" id="IPR036291">
    <property type="entry name" value="NAD(P)-bd_dom_sf"/>
</dbReference>
<evidence type="ECO:0000313" key="2">
    <source>
        <dbReference type="EMBL" id="QDH71310.1"/>
    </source>
</evidence>
<name>A0A514BVB0_9GAMM</name>
<organism evidence="2 3">
    <name type="scientific">Marilutibacter alkalisoli</name>
    <dbReference type="NCBI Taxonomy" id="2591633"/>
    <lineage>
        <taxon>Bacteria</taxon>
        <taxon>Pseudomonadati</taxon>
        <taxon>Pseudomonadota</taxon>
        <taxon>Gammaproteobacteria</taxon>
        <taxon>Lysobacterales</taxon>
        <taxon>Lysobacteraceae</taxon>
        <taxon>Marilutibacter</taxon>
    </lineage>
</organism>
<protein>
    <submittedName>
        <fullName evidence="2">Sugar nucleotide-binding protein</fullName>
    </submittedName>
</protein>
<feature type="domain" description="NAD(P)-binding" evidence="1">
    <location>
        <begin position="51"/>
        <end position="196"/>
    </location>
</feature>
<dbReference type="Proteomes" id="UP000317199">
    <property type="component" value="Chromosome"/>
</dbReference>
<dbReference type="KEGG" id="lyj:FKV23_15340"/>
<accession>A0A514BVB0</accession>
<dbReference type="GO" id="GO:0044877">
    <property type="term" value="F:protein-containing complex binding"/>
    <property type="evidence" value="ECO:0007669"/>
    <property type="project" value="TreeGrafter"/>
</dbReference>
<keyword evidence="3" id="KW-1185">Reference proteome</keyword>
<evidence type="ECO:0000313" key="3">
    <source>
        <dbReference type="Proteomes" id="UP000317199"/>
    </source>
</evidence>
<gene>
    <name evidence="2" type="ORF">FKV23_15340</name>
</gene>
<dbReference type="EMBL" id="CP041242">
    <property type="protein sequence ID" value="QDH71310.1"/>
    <property type="molecule type" value="Genomic_DNA"/>
</dbReference>
<dbReference type="OrthoDB" id="9776313at2"/>
<dbReference type="InterPro" id="IPR016040">
    <property type="entry name" value="NAD(P)-bd_dom"/>
</dbReference>
<dbReference type="InterPro" id="IPR051207">
    <property type="entry name" value="ComplexI_NDUFA9_subunit"/>
</dbReference>
<reference evidence="2 3" key="1">
    <citation type="submission" date="2019-06" db="EMBL/GenBank/DDBJ databases">
        <title>Lysobacter alkalisoli sp. nov. isolated from saline-alkali soil.</title>
        <authorList>
            <person name="Sun J.-Q."/>
            <person name="Xu L."/>
        </authorList>
    </citation>
    <scope>NUCLEOTIDE SEQUENCE [LARGE SCALE GENOMIC DNA]</scope>
    <source>
        <strain evidence="2 3">SJ-36</strain>
    </source>
</reference>
<dbReference type="Gene3D" id="3.40.50.720">
    <property type="entry name" value="NAD(P)-binding Rossmann-like Domain"/>
    <property type="match status" value="1"/>
</dbReference>
<sequence length="352" mass="38257">MRRPASRASEGLGNRLVSPYISVNTEITDMGAKDMYAHQDPGTRLRILVLGGAGFVGRHVAAALLAQGALISIGSRHPHRRQRTGLDADYRHVRMERMISPDSWNTLLGDVDVVINCVGILRPRGRETYDRVHHRAPAALAAACAARGLRLVHVSALGLDGPVRSRFLLSKRDGEAALRASGADWHIVRPSLLDGEGGFGARWIRRVAGWPLYVLPADAIGRIAVLDVGDLGEAIANLAIAPSGHDLPRELDLGGPNPCTLDEHIAAMRRLRTDSPAWQLRTPGWLARLASHLCDLLHWTPFSYGHWELLRQDNCPRTNMLPRLLGRAPCTVGAHDPVQSGTPPLPATGVRA</sequence>